<name>A0A4P8PEC3_HALMT</name>
<dbReference type="PROSITE" id="PS51202">
    <property type="entry name" value="RCK_C"/>
    <property type="match status" value="2"/>
</dbReference>
<dbReference type="EMBL" id="CP039140">
    <property type="protein sequence ID" value="QCQ76729.1"/>
    <property type="molecule type" value="Genomic_DNA"/>
</dbReference>
<gene>
    <name evidence="4" type="ORF">E6P09_15400</name>
</gene>
<feature type="domain" description="RCK N-terminal" evidence="2">
    <location>
        <begin position="338"/>
        <end position="447"/>
    </location>
</feature>
<evidence type="ECO:0000313" key="5">
    <source>
        <dbReference type="Proteomes" id="UP000299011"/>
    </source>
</evidence>
<dbReference type="GO" id="GO:0008324">
    <property type="term" value="F:monoatomic cation transmembrane transporter activity"/>
    <property type="evidence" value="ECO:0007669"/>
    <property type="project" value="InterPro"/>
</dbReference>
<evidence type="ECO:0000313" key="4">
    <source>
        <dbReference type="EMBL" id="QCQ76729.1"/>
    </source>
</evidence>
<dbReference type="SUPFAM" id="SSF116726">
    <property type="entry name" value="TrkA C-terminal domain-like"/>
    <property type="match status" value="2"/>
</dbReference>
<proteinExistence type="predicted"/>
<reference evidence="4 5" key="1">
    <citation type="submission" date="2019-04" db="EMBL/GenBank/DDBJ databases">
        <title>Methylomes of two halophilic Archaea, Haloarcula marismortui and Haloferax mediterranei.</title>
        <authorList>
            <person name="DasSarma S."/>
            <person name="DasSarma P."/>
            <person name="DasSarma S."/>
            <person name="Fomenkov A."/>
            <person name="Vincze T."/>
            <person name="Anton B.P."/>
            <person name="Roberts R.J."/>
        </authorList>
    </citation>
    <scope>NUCLEOTIDE SEQUENCE [LARGE SCALE GENOMIC DNA]</scope>
    <source>
        <strain evidence="5">ATCC 33500 / DSM 1411 / JCM 8866 / NBRC 14739 / NCIMB 2177 / R-4</strain>
        <plasmid evidence="4 5">pHME505</plasmid>
    </source>
</reference>
<feature type="domain" description="RCK C-terminal" evidence="3">
    <location>
        <begin position="247"/>
        <end position="331"/>
    </location>
</feature>
<accession>A0A4P8PEC3</accession>
<dbReference type="PANTHER" id="PTHR43833:SF9">
    <property type="entry name" value="POTASSIUM CHANNEL PROTEIN YUGO-RELATED"/>
    <property type="match status" value="1"/>
</dbReference>
<feature type="domain" description="RCK N-terminal" evidence="2">
    <location>
        <begin position="110"/>
        <end position="225"/>
    </location>
</feature>
<dbReference type="PROSITE" id="PS51201">
    <property type="entry name" value="RCK_N"/>
    <property type="match status" value="2"/>
</dbReference>
<evidence type="ECO:0000259" key="3">
    <source>
        <dbReference type="PROSITE" id="PS51202"/>
    </source>
</evidence>
<keyword evidence="1" id="KW-1133">Transmembrane helix</keyword>
<keyword evidence="1" id="KW-0472">Membrane</keyword>
<geneLocation type="plasmid" evidence="4 5">
    <name>pHME505</name>
</geneLocation>
<dbReference type="InterPro" id="IPR050721">
    <property type="entry name" value="Trk_Ktr_HKT_K-transport"/>
</dbReference>
<organism evidence="4 5">
    <name type="scientific">Haloferax mediterranei (strain ATCC 33500 / DSM 1411 / JCM 8866 / NBRC 14739 / NCIMB 2177 / R-4)</name>
    <name type="common">Halobacterium mediterranei</name>
    <dbReference type="NCBI Taxonomy" id="523841"/>
    <lineage>
        <taxon>Archaea</taxon>
        <taxon>Methanobacteriati</taxon>
        <taxon>Methanobacteriota</taxon>
        <taxon>Stenosarchaea group</taxon>
        <taxon>Halobacteria</taxon>
        <taxon>Halobacteriales</taxon>
        <taxon>Haloferacaceae</taxon>
        <taxon>Haloferax</taxon>
    </lineage>
</organism>
<dbReference type="OrthoDB" id="43518at2157"/>
<dbReference type="InterPro" id="IPR006037">
    <property type="entry name" value="RCK_C"/>
</dbReference>
<evidence type="ECO:0000259" key="2">
    <source>
        <dbReference type="PROSITE" id="PS51201"/>
    </source>
</evidence>
<feature type="domain" description="RCK C-terminal" evidence="3">
    <location>
        <begin position="461"/>
        <end position="545"/>
    </location>
</feature>
<dbReference type="Proteomes" id="UP000299011">
    <property type="component" value="Plasmid pHME505"/>
</dbReference>
<dbReference type="InterPro" id="IPR036291">
    <property type="entry name" value="NAD(P)-bd_dom_sf"/>
</dbReference>
<sequence length="545" mass="58340">MVRVARRTLSYLGLVVVTTIVLTLVYNVGMGIWEGRSQPLYRSLEVVFQSLTTTGYGEDAPWDSLQMNLLVIGIQLTGIGLILTAVDIFAVPWLQSALKPSAPSDAPDHSAHVVICGFTPRTEAFLEELATRERPYVLIESDEAVATDLHRADYDVVHGDPEVTEVLSAASVADAAAVVVDAPDDATASIVLSVREVNPEVRTVTLVEHRGLGEYLDVAGADAVLSPRQLLGESIASEVPTAVSTLVDEEVEIGEDLQLVEVGVTPDSDLCGRTVAEAQLRERFGVDMIGAWVDGSFESPFPPDTTIEGGVRLLVVGDRKEVDSFRDEAIASVQSVSSQTVVIAGYGESGRAAARAFEGTTTNVTVLDIEDDSQVDVVGDVRDPEVLERAGIGDASALVITVGDDTTAILATLIARDRNPDLRLLVRANEEDDVTKLYRAGADFVQSLATVSGRMIASTVFEDEEVFVYDKQVSVVRLPATDLAGKTVAEAAVRSRTGVTVIAVVREEEIITNFDPTAFEIAEGDDVIVAGADEHIRRFESEFGG</sequence>
<dbReference type="Gene3D" id="3.30.70.1450">
    <property type="entry name" value="Regulator of K+ conductance, C-terminal domain"/>
    <property type="match status" value="2"/>
</dbReference>
<dbReference type="Pfam" id="PF02254">
    <property type="entry name" value="TrkA_N"/>
    <property type="match status" value="2"/>
</dbReference>
<keyword evidence="1" id="KW-0812">Transmembrane</keyword>
<protein>
    <submittedName>
        <fullName evidence="4">Potassium transporter</fullName>
    </submittedName>
</protein>
<dbReference type="InterPro" id="IPR003148">
    <property type="entry name" value="RCK_N"/>
</dbReference>
<feature type="transmembrane region" description="Helical" evidence="1">
    <location>
        <begin position="12"/>
        <end position="33"/>
    </location>
</feature>
<evidence type="ECO:0000256" key="1">
    <source>
        <dbReference type="SAM" id="Phobius"/>
    </source>
</evidence>
<dbReference type="SUPFAM" id="SSF51735">
    <property type="entry name" value="NAD(P)-binding Rossmann-fold domains"/>
    <property type="match status" value="2"/>
</dbReference>
<dbReference type="PANTHER" id="PTHR43833">
    <property type="entry name" value="POTASSIUM CHANNEL PROTEIN 2-RELATED-RELATED"/>
    <property type="match status" value="1"/>
</dbReference>
<dbReference type="Gene3D" id="3.40.50.720">
    <property type="entry name" value="NAD(P)-binding Rossmann-like Domain"/>
    <property type="match status" value="2"/>
</dbReference>
<dbReference type="Pfam" id="PF02080">
    <property type="entry name" value="TrkA_C"/>
    <property type="match status" value="2"/>
</dbReference>
<dbReference type="AlphaFoldDB" id="A0A4P8PEC3"/>
<dbReference type="GeneID" id="40157831"/>
<keyword evidence="4" id="KW-0614">Plasmid</keyword>
<dbReference type="RefSeq" id="WP_049917560.1">
    <property type="nucleotide sequence ID" value="NC_017944.1"/>
</dbReference>
<dbReference type="InterPro" id="IPR036721">
    <property type="entry name" value="RCK_C_sf"/>
</dbReference>
<dbReference type="GO" id="GO:0006813">
    <property type="term" value="P:potassium ion transport"/>
    <property type="evidence" value="ECO:0007669"/>
    <property type="project" value="InterPro"/>
</dbReference>